<gene>
    <name evidence="1" type="ORF">XENORESO_016354</name>
</gene>
<accession>A0ABV0WCA0</accession>
<protein>
    <submittedName>
        <fullName evidence="1">Uncharacterized protein</fullName>
    </submittedName>
</protein>
<reference evidence="1 2" key="1">
    <citation type="submission" date="2021-06" db="EMBL/GenBank/DDBJ databases">
        <authorList>
            <person name="Palmer J.M."/>
        </authorList>
    </citation>
    <scope>NUCLEOTIDE SEQUENCE [LARGE SCALE GENOMIC DNA]</scope>
    <source>
        <strain evidence="1 2">XR_2019</strain>
        <tissue evidence="1">Muscle</tissue>
    </source>
</reference>
<sequence>MLCGVHLQWSLGEMYRLPIHKRDVQDTQPCSHMRISKGTLETPFSTVMFLDWGRKLEYPDRTHTCMRRTFKPQAKRPQAGIQTQYFFLEGNSANNYATVQPSPVTFNFSLHNQSMFYIRGV</sequence>
<dbReference type="Proteomes" id="UP001444071">
    <property type="component" value="Unassembled WGS sequence"/>
</dbReference>
<organism evidence="1 2">
    <name type="scientific">Xenotaenia resolanae</name>
    <dbReference type="NCBI Taxonomy" id="208358"/>
    <lineage>
        <taxon>Eukaryota</taxon>
        <taxon>Metazoa</taxon>
        <taxon>Chordata</taxon>
        <taxon>Craniata</taxon>
        <taxon>Vertebrata</taxon>
        <taxon>Euteleostomi</taxon>
        <taxon>Actinopterygii</taxon>
        <taxon>Neopterygii</taxon>
        <taxon>Teleostei</taxon>
        <taxon>Neoteleostei</taxon>
        <taxon>Acanthomorphata</taxon>
        <taxon>Ovalentaria</taxon>
        <taxon>Atherinomorphae</taxon>
        <taxon>Cyprinodontiformes</taxon>
        <taxon>Goodeidae</taxon>
        <taxon>Xenotaenia</taxon>
    </lineage>
</organism>
<dbReference type="EMBL" id="JAHRIM010040579">
    <property type="protein sequence ID" value="MEQ2266714.1"/>
    <property type="molecule type" value="Genomic_DNA"/>
</dbReference>
<keyword evidence="2" id="KW-1185">Reference proteome</keyword>
<evidence type="ECO:0000313" key="1">
    <source>
        <dbReference type="EMBL" id="MEQ2266714.1"/>
    </source>
</evidence>
<evidence type="ECO:0000313" key="2">
    <source>
        <dbReference type="Proteomes" id="UP001444071"/>
    </source>
</evidence>
<comment type="caution">
    <text evidence="1">The sequence shown here is derived from an EMBL/GenBank/DDBJ whole genome shotgun (WGS) entry which is preliminary data.</text>
</comment>
<proteinExistence type="predicted"/>
<name>A0ABV0WCA0_9TELE</name>